<feature type="compositionally biased region" description="Low complexity" evidence="1">
    <location>
        <begin position="621"/>
        <end position="632"/>
    </location>
</feature>
<dbReference type="AlphaFoldDB" id="A0A9D4Z3R0"/>
<dbReference type="GO" id="GO:0035869">
    <property type="term" value="C:ciliary transition zone"/>
    <property type="evidence" value="ECO:0007669"/>
    <property type="project" value="TreeGrafter"/>
</dbReference>
<sequence length="895" mass="95532">MSTRRKVRPGRMALADDGRTIELHYESLEVTVLPNGEEVVQSTKQGMKRIMCELLEASDLYSAAQSIVQDCKLLHAGRVDEVNLLLEEAQRRQQGGEEAQSPTSGAFACLQQPGNSFTAPHAVSEADRQQLHEEQQQYLQAAAASATQAMAAAAGSARLSRIDEYLEALYEEDPGPKTAAAAAIALLLRDPAVLGVLAAHPTLLQALARLLREDAKKSSELSTCLLMAFFAVSHLPHAHSLLVQNQVGSLTMDLLDLELRRAELWQQQEGVAAADVGARLLRREPLQPQEQRLAVALARQEPLVYVGISLLLSMAEDAAVEQKMVKKGLLTLLVALLSRGSVRLLVLVTTFLRKLSVAADNRAELRELEVVGQLAALLPGQSGAAGGSAGQEGGAGQLLSSVLRLLHNLSLDRGMRQQMVAAGMVGKVAGLLELELDGPPSSNGVSSSAGDAGDARPASITGQPAAVAMQAQGEHLLLQQAQQNDGLGQTNEGPYLLTLVLGLLYHLSLQDKHRSMFLYTDAVPKLHAMLIRASSPLAATSPELAALVISLAGNARLAEEMARLGRLEQLLALVLGPVDAAPQTQAPAASSGNGAAAAGSQQEEARAAAANSETMNHLSEEQQQLQEDAAQPLQPPAGGPDWNDELLWKLLQCMAQHESEPLRLRFRPALARMAVLITAGSLSQPVFAAALGCLAWLDIPGHDYSQLLAATQLHTFLAQLAAHGGDSFEEQSWERMRVDLVHALGVLCACEASAEMLVSAGVVEVLHSFILESEDGEALLAATVAAARFMAQGPTRAVLLVHAELAAHFAELLQHRHRGVVRAADAALDAIAGASEEWRTSVQRLKFEAYNREWLQVVRQLDAAVTKEGLQVRTAGLGGQFNQQRQCTVATVGVR</sequence>
<evidence type="ECO:0000256" key="1">
    <source>
        <dbReference type="SAM" id="MobiDB-lite"/>
    </source>
</evidence>
<dbReference type="InterPro" id="IPR008658">
    <property type="entry name" value="KAP3"/>
</dbReference>
<gene>
    <name evidence="2" type="ORF">D9Q98_001456</name>
</gene>
<feature type="region of interest" description="Disordered" evidence="1">
    <location>
        <begin position="583"/>
        <end position="638"/>
    </location>
</feature>
<dbReference type="GO" id="GO:0019894">
    <property type="term" value="F:kinesin binding"/>
    <property type="evidence" value="ECO:0007669"/>
    <property type="project" value="InterPro"/>
</dbReference>
<feature type="compositionally biased region" description="Low complexity" evidence="1">
    <location>
        <begin position="583"/>
        <end position="613"/>
    </location>
</feature>
<feature type="region of interest" description="Disordered" evidence="1">
    <location>
        <begin position="439"/>
        <end position="459"/>
    </location>
</feature>
<dbReference type="GO" id="GO:0016939">
    <property type="term" value="C:kinesin II complex"/>
    <property type="evidence" value="ECO:0007669"/>
    <property type="project" value="TreeGrafter"/>
</dbReference>
<evidence type="ECO:0000313" key="2">
    <source>
        <dbReference type="EMBL" id="KAI3439046.1"/>
    </source>
</evidence>
<evidence type="ECO:0000313" key="3">
    <source>
        <dbReference type="Proteomes" id="UP001055712"/>
    </source>
</evidence>
<feature type="compositionally biased region" description="Polar residues" evidence="1">
    <location>
        <begin position="440"/>
        <end position="449"/>
    </location>
</feature>
<comment type="caution">
    <text evidence="2">The sequence shown here is derived from an EMBL/GenBank/DDBJ whole genome shotgun (WGS) entry which is preliminary data.</text>
</comment>
<dbReference type="GO" id="GO:0005930">
    <property type="term" value="C:axoneme"/>
    <property type="evidence" value="ECO:0007669"/>
    <property type="project" value="TreeGrafter"/>
</dbReference>
<dbReference type="EMBL" id="SIDB01000001">
    <property type="protein sequence ID" value="KAI3439046.1"/>
    <property type="molecule type" value="Genomic_DNA"/>
</dbReference>
<protein>
    <submittedName>
        <fullName evidence="2">Uncharacterized protein</fullName>
    </submittedName>
</protein>
<reference evidence="2" key="1">
    <citation type="journal article" date="2019" name="Plant J.">
        <title>Chlorella vulgaris genome assembly and annotation reveals the molecular basis for metabolic acclimation to high light conditions.</title>
        <authorList>
            <person name="Cecchin M."/>
            <person name="Marcolungo L."/>
            <person name="Rossato M."/>
            <person name="Girolomoni L."/>
            <person name="Cosentino E."/>
            <person name="Cuine S."/>
            <person name="Li-Beisson Y."/>
            <person name="Delledonne M."/>
            <person name="Ballottari M."/>
        </authorList>
    </citation>
    <scope>NUCLEOTIDE SEQUENCE</scope>
    <source>
        <strain evidence="2">211/11P</strain>
    </source>
</reference>
<organism evidence="2 3">
    <name type="scientific">Chlorella vulgaris</name>
    <name type="common">Green alga</name>
    <dbReference type="NCBI Taxonomy" id="3077"/>
    <lineage>
        <taxon>Eukaryota</taxon>
        <taxon>Viridiplantae</taxon>
        <taxon>Chlorophyta</taxon>
        <taxon>core chlorophytes</taxon>
        <taxon>Trebouxiophyceae</taxon>
        <taxon>Chlorellales</taxon>
        <taxon>Chlorellaceae</taxon>
        <taxon>Chlorella clade</taxon>
        <taxon>Chlorella</taxon>
    </lineage>
</organism>
<proteinExistence type="predicted"/>
<dbReference type="InterPro" id="IPR016024">
    <property type="entry name" value="ARM-type_fold"/>
</dbReference>
<dbReference type="GO" id="GO:0007018">
    <property type="term" value="P:microtubule-based movement"/>
    <property type="evidence" value="ECO:0007669"/>
    <property type="project" value="TreeGrafter"/>
</dbReference>
<dbReference type="Proteomes" id="UP001055712">
    <property type="component" value="Unassembled WGS sequence"/>
</dbReference>
<dbReference type="GO" id="GO:0044782">
    <property type="term" value="P:cilium organization"/>
    <property type="evidence" value="ECO:0007669"/>
    <property type="project" value="TreeGrafter"/>
</dbReference>
<dbReference type="PANTHER" id="PTHR15605:SF2">
    <property type="entry name" value="KINESIN-ASSOCIATED PROTEIN 3"/>
    <property type="match status" value="1"/>
</dbReference>
<dbReference type="OrthoDB" id="10265679at2759"/>
<dbReference type="SUPFAM" id="SSF48371">
    <property type="entry name" value="ARM repeat"/>
    <property type="match status" value="1"/>
</dbReference>
<dbReference type="Pfam" id="PF05804">
    <property type="entry name" value="KAP"/>
    <property type="match status" value="3"/>
</dbReference>
<name>A0A9D4Z3R0_CHLVU</name>
<dbReference type="SMART" id="SM01297">
    <property type="entry name" value="KAP"/>
    <property type="match status" value="1"/>
</dbReference>
<accession>A0A9D4Z3R0</accession>
<keyword evidence="3" id="KW-1185">Reference proteome</keyword>
<dbReference type="PANTHER" id="PTHR15605">
    <property type="entry name" value="KINESIN-ASSOCIATED PROTEINS"/>
    <property type="match status" value="1"/>
</dbReference>
<dbReference type="Gene3D" id="1.25.10.10">
    <property type="entry name" value="Leucine-rich Repeat Variant"/>
    <property type="match status" value="1"/>
</dbReference>
<reference evidence="2" key="2">
    <citation type="submission" date="2020-11" db="EMBL/GenBank/DDBJ databases">
        <authorList>
            <person name="Cecchin M."/>
            <person name="Marcolungo L."/>
            <person name="Rossato M."/>
            <person name="Girolomoni L."/>
            <person name="Cosentino E."/>
            <person name="Cuine S."/>
            <person name="Li-Beisson Y."/>
            <person name="Delledonne M."/>
            <person name="Ballottari M."/>
        </authorList>
    </citation>
    <scope>NUCLEOTIDE SEQUENCE</scope>
    <source>
        <strain evidence="2">211/11P</strain>
        <tissue evidence="2">Whole cell</tissue>
    </source>
</reference>
<dbReference type="InterPro" id="IPR011989">
    <property type="entry name" value="ARM-like"/>
</dbReference>